<evidence type="ECO:0000259" key="2">
    <source>
        <dbReference type="Pfam" id="PF02894"/>
    </source>
</evidence>
<reference evidence="3" key="1">
    <citation type="submission" date="2023-07" db="EMBL/GenBank/DDBJ databases">
        <title>Black Yeasts Isolated from many extreme environments.</title>
        <authorList>
            <person name="Coleine C."/>
            <person name="Stajich J.E."/>
            <person name="Selbmann L."/>
        </authorList>
    </citation>
    <scope>NUCLEOTIDE SEQUENCE</scope>
    <source>
        <strain evidence="3">CCFEE 5485</strain>
    </source>
</reference>
<accession>A0AAE1C3P7</accession>
<dbReference type="PANTHER" id="PTHR43377:SF1">
    <property type="entry name" value="BILIVERDIN REDUCTASE A"/>
    <property type="match status" value="1"/>
</dbReference>
<dbReference type="Gene3D" id="3.40.50.720">
    <property type="entry name" value="NAD(P)-binding Rossmann-like Domain"/>
    <property type="match status" value="1"/>
</dbReference>
<dbReference type="EMBL" id="JAUTXT010000009">
    <property type="protein sequence ID" value="KAK3676653.1"/>
    <property type="molecule type" value="Genomic_DNA"/>
</dbReference>
<gene>
    <name evidence="3" type="ORF">LTR78_003428</name>
</gene>
<organism evidence="3 4">
    <name type="scientific">Recurvomyces mirabilis</name>
    <dbReference type="NCBI Taxonomy" id="574656"/>
    <lineage>
        <taxon>Eukaryota</taxon>
        <taxon>Fungi</taxon>
        <taxon>Dikarya</taxon>
        <taxon>Ascomycota</taxon>
        <taxon>Pezizomycotina</taxon>
        <taxon>Dothideomycetes</taxon>
        <taxon>Dothideomycetidae</taxon>
        <taxon>Mycosphaerellales</taxon>
        <taxon>Teratosphaeriaceae</taxon>
        <taxon>Recurvomyces</taxon>
    </lineage>
</organism>
<dbReference type="Pfam" id="PF01408">
    <property type="entry name" value="GFO_IDH_MocA"/>
    <property type="match status" value="1"/>
</dbReference>
<dbReference type="GO" id="GO:0000166">
    <property type="term" value="F:nucleotide binding"/>
    <property type="evidence" value="ECO:0007669"/>
    <property type="project" value="InterPro"/>
</dbReference>
<sequence>MGSCGEGKPVSIAVIGAGTIGANHARRLARTTDTVLDCIVDPTTQGQILAAELQVAWYFDATQMLESHERVPSAAIISTPNKMHVPIAMALIPHHIHLLIEKPLCTSVVEGQMLLFEARKNDVVVAVGHHRRHNPRIQAAYHALRNGSIGRILATSGLWVCSKPASYFDGVGAWRGGAQAGIIWINLIHEIDLLQMLVGRIERVYAERAPSLRSDQSSSISPESTEGLALTLRFANGAVGTFLALDNAPSPYFMEAGTGENSNFPYSGQDSYHMFGDVGCMTVPHGKIWRPENAADGRNSKNVLEQLPESNVEENVYDRQLKNFVAAVRGEQIPLCAGEDGLLAVAVCEAIQESLSTLKSVPVPLPTLG</sequence>
<dbReference type="Pfam" id="PF02894">
    <property type="entry name" value="GFO_IDH_MocA_C"/>
    <property type="match status" value="1"/>
</dbReference>
<proteinExistence type="predicted"/>
<dbReference type="SUPFAM" id="SSF51735">
    <property type="entry name" value="NAD(P)-binding Rossmann-fold domains"/>
    <property type="match status" value="1"/>
</dbReference>
<evidence type="ECO:0000313" key="4">
    <source>
        <dbReference type="Proteomes" id="UP001274830"/>
    </source>
</evidence>
<dbReference type="InterPro" id="IPR036291">
    <property type="entry name" value="NAD(P)-bd_dom_sf"/>
</dbReference>
<keyword evidence="4" id="KW-1185">Reference proteome</keyword>
<evidence type="ECO:0000313" key="3">
    <source>
        <dbReference type="EMBL" id="KAK3676653.1"/>
    </source>
</evidence>
<comment type="caution">
    <text evidence="3">The sequence shown here is derived from an EMBL/GenBank/DDBJ whole genome shotgun (WGS) entry which is preliminary data.</text>
</comment>
<feature type="domain" description="Gfo/Idh/MocA-like oxidoreductase C-terminal" evidence="2">
    <location>
        <begin position="143"/>
        <end position="362"/>
    </location>
</feature>
<dbReference type="InterPro" id="IPR051450">
    <property type="entry name" value="Gfo/Idh/MocA_Oxidoreductases"/>
</dbReference>
<dbReference type="AlphaFoldDB" id="A0AAE1C3P7"/>
<name>A0AAE1C3P7_9PEZI</name>
<feature type="domain" description="Gfo/Idh/MocA-like oxidoreductase N-terminal" evidence="1">
    <location>
        <begin position="11"/>
        <end position="129"/>
    </location>
</feature>
<dbReference type="Proteomes" id="UP001274830">
    <property type="component" value="Unassembled WGS sequence"/>
</dbReference>
<dbReference type="SUPFAM" id="SSF55347">
    <property type="entry name" value="Glyceraldehyde-3-phosphate dehydrogenase-like, C-terminal domain"/>
    <property type="match status" value="1"/>
</dbReference>
<dbReference type="InterPro" id="IPR000683">
    <property type="entry name" value="Gfo/Idh/MocA-like_OxRdtase_N"/>
</dbReference>
<dbReference type="InterPro" id="IPR004104">
    <property type="entry name" value="Gfo/Idh/MocA-like_OxRdtase_C"/>
</dbReference>
<evidence type="ECO:0000259" key="1">
    <source>
        <dbReference type="Pfam" id="PF01408"/>
    </source>
</evidence>
<dbReference type="Gene3D" id="3.30.360.10">
    <property type="entry name" value="Dihydrodipicolinate Reductase, domain 2"/>
    <property type="match status" value="1"/>
</dbReference>
<protein>
    <submittedName>
        <fullName evidence="3">Uncharacterized protein</fullName>
    </submittedName>
</protein>
<dbReference type="PANTHER" id="PTHR43377">
    <property type="entry name" value="BILIVERDIN REDUCTASE A"/>
    <property type="match status" value="1"/>
</dbReference>